<name>A0A9P0KYT1_ACAOB</name>
<evidence type="ECO:0000313" key="6">
    <source>
        <dbReference type="Proteomes" id="UP001152888"/>
    </source>
</evidence>
<dbReference type="Proteomes" id="UP001152888">
    <property type="component" value="Unassembled WGS sequence"/>
</dbReference>
<dbReference type="GO" id="GO:0006355">
    <property type="term" value="P:regulation of DNA-templated transcription"/>
    <property type="evidence" value="ECO:0007669"/>
    <property type="project" value="TreeGrafter"/>
</dbReference>
<keyword evidence="2" id="KW-0804">Transcription</keyword>
<keyword evidence="1" id="KW-0805">Transcription regulation</keyword>
<evidence type="ECO:0000313" key="5">
    <source>
        <dbReference type="EMBL" id="CAH1983023.1"/>
    </source>
</evidence>
<dbReference type="PANTHER" id="PTHR16088:SF3">
    <property type="entry name" value="GON-4-LIKE PROTEIN"/>
    <property type="match status" value="1"/>
</dbReference>
<reference evidence="5" key="1">
    <citation type="submission" date="2022-03" db="EMBL/GenBank/DDBJ databases">
        <authorList>
            <person name="Sayadi A."/>
        </authorList>
    </citation>
    <scope>NUCLEOTIDE SEQUENCE</scope>
</reference>
<evidence type="ECO:0000256" key="4">
    <source>
        <dbReference type="SAM" id="MobiDB-lite"/>
    </source>
</evidence>
<evidence type="ECO:0000256" key="1">
    <source>
        <dbReference type="ARBA" id="ARBA00023015"/>
    </source>
</evidence>
<feature type="compositionally biased region" description="Pro residues" evidence="4">
    <location>
        <begin position="164"/>
        <end position="174"/>
    </location>
</feature>
<dbReference type="AlphaFoldDB" id="A0A9P0KYT1"/>
<feature type="compositionally biased region" description="Acidic residues" evidence="4">
    <location>
        <begin position="131"/>
        <end position="151"/>
    </location>
</feature>
<dbReference type="GO" id="GO:0003712">
    <property type="term" value="F:transcription coregulator activity"/>
    <property type="evidence" value="ECO:0007669"/>
    <property type="project" value="TreeGrafter"/>
</dbReference>
<proteinExistence type="predicted"/>
<dbReference type="GO" id="GO:0005634">
    <property type="term" value="C:nucleus"/>
    <property type="evidence" value="ECO:0007669"/>
    <property type="project" value="TreeGrafter"/>
</dbReference>
<dbReference type="EMBL" id="CAKOFQ010006930">
    <property type="protein sequence ID" value="CAH1983023.1"/>
    <property type="molecule type" value="Genomic_DNA"/>
</dbReference>
<accession>A0A9P0KYT1</accession>
<evidence type="ECO:0000256" key="2">
    <source>
        <dbReference type="ARBA" id="ARBA00023163"/>
    </source>
</evidence>
<sequence>METNDSEEDSEGLVIEILPPKRKSPPRPTKNEIMIIKSIEDELQRRLEEKATKIKLNARNVKNIIKHVITNEHVLAMVKKAENPHLYDVPTYEPKLTRAKARELLTIVPPQPIPWVSTKPDSEVQALISEELPEDSDDDEYVPGLEDTGESESDRESSIFSDPPSVPPLTPASPSPRKKRKEKISYSEDGVFKIPEIKTKDNEKEGVEDEATIAKRTRSKLCLSDTPLEQIEEAFVPPDIPPDFYDMECDHEINDDWMDFLKTFTRPLEEVVKAPEDEEHDPEYNILGDEDIDKIDKEELREELRIDKAVKITKKELNSLIDELLEYSDMYCSLEMNKLEQSFIAEHPEECSGIRDTETSTIVAEQTLDETEEAEESFKINIDMDLNQLVLLQQQMRQHVQMLTQNFILTFHHPD</sequence>
<organism evidence="5 6">
    <name type="scientific">Acanthoscelides obtectus</name>
    <name type="common">Bean weevil</name>
    <name type="synonym">Bruchus obtectus</name>
    <dbReference type="NCBI Taxonomy" id="200917"/>
    <lineage>
        <taxon>Eukaryota</taxon>
        <taxon>Metazoa</taxon>
        <taxon>Ecdysozoa</taxon>
        <taxon>Arthropoda</taxon>
        <taxon>Hexapoda</taxon>
        <taxon>Insecta</taxon>
        <taxon>Pterygota</taxon>
        <taxon>Neoptera</taxon>
        <taxon>Endopterygota</taxon>
        <taxon>Coleoptera</taxon>
        <taxon>Polyphaga</taxon>
        <taxon>Cucujiformia</taxon>
        <taxon>Chrysomeloidea</taxon>
        <taxon>Chrysomelidae</taxon>
        <taxon>Bruchinae</taxon>
        <taxon>Bruchini</taxon>
        <taxon>Acanthoscelides</taxon>
    </lineage>
</organism>
<evidence type="ECO:0000256" key="3">
    <source>
        <dbReference type="ARBA" id="ARBA00023242"/>
    </source>
</evidence>
<comment type="caution">
    <text evidence="5">The sequence shown here is derived from an EMBL/GenBank/DDBJ whole genome shotgun (WGS) entry which is preliminary data.</text>
</comment>
<dbReference type="PANTHER" id="PTHR16088">
    <property type="entry name" value="YY1 ASSOCIATED PROTEIN-RELATED"/>
    <property type="match status" value="1"/>
</dbReference>
<keyword evidence="3" id="KW-0539">Nucleus</keyword>
<protein>
    <recommendedName>
        <fullName evidence="7">GON-4-like protein</fullName>
    </recommendedName>
</protein>
<gene>
    <name evidence="5" type="ORF">ACAOBT_LOCUS15329</name>
</gene>
<evidence type="ECO:0008006" key="7">
    <source>
        <dbReference type="Google" id="ProtNLM"/>
    </source>
</evidence>
<feature type="region of interest" description="Disordered" evidence="4">
    <location>
        <begin position="130"/>
        <end position="185"/>
    </location>
</feature>
<dbReference type="InterPro" id="IPR052435">
    <property type="entry name" value="YY1-Transcr_Regul"/>
</dbReference>
<keyword evidence="6" id="KW-1185">Reference proteome</keyword>